<accession>A0A0F9PBF2</accession>
<evidence type="ECO:0000313" key="1">
    <source>
        <dbReference type="EMBL" id="KKN29185.1"/>
    </source>
</evidence>
<dbReference type="AlphaFoldDB" id="A0A0F9PBF2"/>
<sequence>MVRMRLGKKTTWDKIAIGEIFAQYGCINIFAKVSNNTALLLAYDHNMYTGMEGIEGTSRWWMIGFYKLPKDVQACWKEV</sequence>
<proteinExistence type="predicted"/>
<gene>
    <name evidence="1" type="ORF">LCGC14_0846380</name>
</gene>
<organism evidence="1">
    <name type="scientific">marine sediment metagenome</name>
    <dbReference type="NCBI Taxonomy" id="412755"/>
    <lineage>
        <taxon>unclassified sequences</taxon>
        <taxon>metagenomes</taxon>
        <taxon>ecological metagenomes</taxon>
    </lineage>
</organism>
<dbReference type="EMBL" id="LAZR01002503">
    <property type="protein sequence ID" value="KKN29185.1"/>
    <property type="molecule type" value="Genomic_DNA"/>
</dbReference>
<name>A0A0F9PBF2_9ZZZZ</name>
<reference evidence="1" key="1">
    <citation type="journal article" date="2015" name="Nature">
        <title>Complex archaea that bridge the gap between prokaryotes and eukaryotes.</title>
        <authorList>
            <person name="Spang A."/>
            <person name="Saw J.H."/>
            <person name="Jorgensen S.L."/>
            <person name="Zaremba-Niedzwiedzka K."/>
            <person name="Martijn J."/>
            <person name="Lind A.E."/>
            <person name="van Eijk R."/>
            <person name="Schleper C."/>
            <person name="Guy L."/>
            <person name="Ettema T.J."/>
        </authorList>
    </citation>
    <scope>NUCLEOTIDE SEQUENCE</scope>
</reference>
<protein>
    <submittedName>
        <fullName evidence="1">Uncharacterized protein</fullName>
    </submittedName>
</protein>
<comment type="caution">
    <text evidence="1">The sequence shown here is derived from an EMBL/GenBank/DDBJ whole genome shotgun (WGS) entry which is preliminary data.</text>
</comment>